<sequence>FSIVFKRLLTSLLFSPGILKVVPLGIPGNPCDPGDPGDPGDPDPGIIIGGLGVRDCFKFWIWALDN</sequence>
<keyword evidence="1" id="KW-0732">Signal</keyword>
<reference evidence="2" key="1">
    <citation type="submission" date="2010-07" db="EMBL/GenBank/DDBJ databases">
        <title>Identification of Proteins Involved in Black Widow Spider Wrapping Silk Fibers.</title>
        <authorList>
            <person name="Nguyen A."/>
            <person name="Verduzco A."/>
            <person name="Vierra C."/>
        </authorList>
    </citation>
    <scope>NUCLEOTIDE SEQUENCE</scope>
</reference>
<accession>E7D1L7</accession>
<protein>
    <submittedName>
        <fullName evidence="2">Uncharacterized protein</fullName>
    </submittedName>
</protein>
<dbReference type="EMBL" id="HQ005967">
    <property type="protein sequence ID" value="ADV40261.1"/>
    <property type="molecule type" value="mRNA"/>
</dbReference>
<feature type="non-terminal residue" evidence="2">
    <location>
        <position position="1"/>
    </location>
</feature>
<proteinExistence type="evidence at transcript level"/>
<evidence type="ECO:0000313" key="2">
    <source>
        <dbReference type="EMBL" id="ADV40261.1"/>
    </source>
</evidence>
<feature type="signal peptide" evidence="1">
    <location>
        <begin position="1"/>
        <end position="20"/>
    </location>
</feature>
<name>E7D1L7_LATHE</name>
<evidence type="ECO:0000256" key="1">
    <source>
        <dbReference type="SAM" id="SignalP"/>
    </source>
</evidence>
<feature type="chain" id="PRO_5003216582" evidence="1">
    <location>
        <begin position="21"/>
        <end position="66"/>
    </location>
</feature>
<feature type="non-terminal residue" evidence="2">
    <location>
        <position position="66"/>
    </location>
</feature>
<organism evidence="2">
    <name type="scientific">Latrodectus hesperus</name>
    <name type="common">Western black widow spider</name>
    <dbReference type="NCBI Taxonomy" id="256737"/>
    <lineage>
        <taxon>Eukaryota</taxon>
        <taxon>Metazoa</taxon>
        <taxon>Ecdysozoa</taxon>
        <taxon>Arthropoda</taxon>
        <taxon>Chelicerata</taxon>
        <taxon>Arachnida</taxon>
        <taxon>Araneae</taxon>
        <taxon>Araneomorphae</taxon>
        <taxon>Entelegynae</taxon>
        <taxon>Araneoidea</taxon>
        <taxon>Theridiidae</taxon>
        <taxon>Latrodectus</taxon>
    </lineage>
</organism>
<dbReference type="AlphaFoldDB" id="E7D1L7"/>